<proteinExistence type="predicted"/>
<reference evidence="1 2" key="1">
    <citation type="submission" date="2018-06" db="EMBL/GenBank/DDBJ databases">
        <title>Comparative genomics reveals the genomic features of Rhizophagus irregularis, R. cerebriforme, R. diaphanum and Gigaspora rosea, and their symbiotic lifestyle signature.</title>
        <authorList>
            <person name="Morin E."/>
            <person name="San Clemente H."/>
            <person name="Chen E.C.H."/>
            <person name="De La Providencia I."/>
            <person name="Hainaut M."/>
            <person name="Kuo A."/>
            <person name="Kohler A."/>
            <person name="Murat C."/>
            <person name="Tang N."/>
            <person name="Roy S."/>
            <person name="Loubradou J."/>
            <person name="Henrissat B."/>
            <person name="Grigoriev I.V."/>
            <person name="Corradi N."/>
            <person name="Roux C."/>
            <person name="Martin F.M."/>
        </authorList>
    </citation>
    <scope>NUCLEOTIDE SEQUENCE [LARGE SCALE GENOMIC DNA]</scope>
    <source>
        <strain evidence="1 2">DAOM 227022</strain>
    </source>
</reference>
<accession>A0A397S6S3</accession>
<dbReference type="EMBL" id="QKYT01000965">
    <property type="protein sequence ID" value="RIA80449.1"/>
    <property type="molecule type" value="Genomic_DNA"/>
</dbReference>
<evidence type="ECO:0000313" key="1">
    <source>
        <dbReference type="EMBL" id="RIA80449.1"/>
    </source>
</evidence>
<sequence length="56" mass="6796">MPPILQQHHWEMAARNCKKFLQKLFLRANFFNIIGYNDAESDAPRVHPEWQRFQLI</sequence>
<keyword evidence="2" id="KW-1185">Reference proteome</keyword>
<dbReference type="OrthoDB" id="2407615at2759"/>
<comment type="caution">
    <text evidence="1">The sequence shown here is derived from an EMBL/GenBank/DDBJ whole genome shotgun (WGS) entry which is preliminary data.</text>
</comment>
<evidence type="ECO:0000313" key="2">
    <source>
        <dbReference type="Proteomes" id="UP000265703"/>
    </source>
</evidence>
<organism evidence="1 2">
    <name type="scientific">Glomus cerebriforme</name>
    <dbReference type="NCBI Taxonomy" id="658196"/>
    <lineage>
        <taxon>Eukaryota</taxon>
        <taxon>Fungi</taxon>
        <taxon>Fungi incertae sedis</taxon>
        <taxon>Mucoromycota</taxon>
        <taxon>Glomeromycotina</taxon>
        <taxon>Glomeromycetes</taxon>
        <taxon>Glomerales</taxon>
        <taxon>Glomeraceae</taxon>
        <taxon>Glomus</taxon>
    </lineage>
</organism>
<protein>
    <submittedName>
        <fullName evidence="1">Uncharacterized protein</fullName>
    </submittedName>
</protein>
<gene>
    <name evidence="1" type="ORF">C1645_838675</name>
</gene>
<dbReference type="AlphaFoldDB" id="A0A397S6S3"/>
<name>A0A397S6S3_9GLOM</name>
<dbReference type="Proteomes" id="UP000265703">
    <property type="component" value="Unassembled WGS sequence"/>
</dbReference>